<dbReference type="SMART" id="SM00198">
    <property type="entry name" value="SCP"/>
    <property type="match status" value="1"/>
</dbReference>
<dbReference type="EMBL" id="UXUI01008279">
    <property type="protein sequence ID" value="VDD91063.1"/>
    <property type="molecule type" value="Genomic_DNA"/>
</dbReference>
<dbReference type="OrthoDB" id="337038at2759"/>
<dbReference type="InterPro" id="IPR001283">
    <property type="entry name" value="CRISP-related"/>
</dbReference>
<dbReference type="InterPro" id="IPR034113">
    <property type="entry name" value="SCP_GAPR1-like"/>
</dbReference>
<gene>
    <name evidence="2" type="ORF">EVEC_LOCUS5814</name>
</gene>
<dbReference type="InterPro" id="IPR014044">
    <property type="entry name" value="CAP_dom"/>
</dbReference>
<evidence type="ECO:0000313" key="3">
    <source>
        <dbReference type="Proteomes" id="UP000274131"/>
    </source>
</evidence>
<dbReference type="InterPro" id="IPR035940">
    <property type="entry name" value="CAP_sf"/>
</dbReference>
<evidence type="ECO:0000313" key="2">
    <source>
        <dbReference type="EMBL" id="VDD91063.1"/>
    </source>
</evidence>
<keyword evidence="3" id="KW-1185">Reference proteome</keyword>
<dbReference type="GO" id="GO:0005576">
    <property type="term" value="C:extracellular region"/>
    <property type="evidence" value="ECO:0007669"/>
    <property type="project" value="InterPro"/>
</dbReference>
<dbReference type="InterPro" id="IPR018244">
    <property type="entry name" value="Allrgn_V5/Tpx1_CS"/>
</dbReference>
<dbReference type="SUPFAM" id="SSF55797">
    <property type="entry name" value="PR-1-like"/>
    <property type="match status" value="1"/>
</dbReference>
<dbReference type="PRINTS" id="PR00838">
    <property type="entry name" value="V5ALLERGEN"/>
</dbReference>
<proteinExistence type="predicted"/>
<protein>
    <submittedName>
        <fullName evidence="4">SCP domain-containing protein</fullName>
    </submittedName>
</protein>
<dbReference type="PROSITE" id="PS01009">
    <property type="entry name" value="CRISP_1"/>
    <property type="match status" value="1"/>
</dbReference>
<dbReference type="STRING" id="51028.A0A0N4V7D8"/>
<sequence>MYHNVYRKVHDAYPLVHDDYAALHAQYWANHLASTLSCISHDPAKRFGENIFFYAATVLPSETVLAKMTVHSFFIESKDYNYNNHENLDYHTRGHFTQLVWRSTKKLGIGVAIAYSSGNHGNPCMPNFPATAIYVVIKYDPPGNVHSLRHYSNNVLPPTIPISHLLSDVQFW</sequence>
<dbReference type="PRINTS" id="PR00837">
    <property type="entry name" value="V5TPXLIKE"/>
</dbReference>
<organism evidence="4">
    <name type="scientific">Enterobius vermicularis</name>
    <name type="common">Human pinworm</name>
    <dbReference type="NCBI Taxonomy" id="51028"/>
    <lineage>
        <taxon>Eukaryota</taxon>
        <taxon>Metazoa</taxon>
        <taxon>Ecdysozoa</taxon>
        <taxon>Nematoda</taxon>
        <taxon>Chromadorea</taxon>
        <taxon>Rhabditida</taxon>
        <taxon>Spirurina</taxon>
        <taxon>Oxyuridomorpha</taxon>
        <taxon>Oxyuroidea</taxon>
        <taxon>Oxyuridae</taxon>
        <taxon>Enterobius</taxon>
    </lineage>
</organism>
<dbReference type="InterPro" id="IPR002413">
    <property type="entry name" value="V5_allergen-like"/>
</dbReference>
<name>A0A0N4V7D8_ENTVE</name>
<dbReference type="CDD" id="cd05382">
    <property type="entry name" value="CAP_GAPR1-like"/>
    <property type="match status" value="1"/>
</dbReference>
<reference evidence="2 3" key="2">
    <citation type="submission" date="2018-10" db="EMBL/GenBank/DDBJ databases">
        <authorList>
            <consortium name="Pathogen Informatics"/>
        </authorList>
    </citation>
    <scope>NUCLEOTIDE SEQUENCE [LARGE SCALE GENOMIC DNA]</scope>
</reference>
<dbReference type="Gene3D" id="3.40.33.10">
    <property type="entry name" value="CAP"/>
    <property type="match status" value="1"/>
</dbReference>
<evidence type="ECO:0000259" key="1">
    <source>
        <dbReference type="SMART" id="SM00198"/>
    </source>
</evidence>
<accession>A0A0N4V7D8</accession>
<evidence type="ECO:0000313" key="4">
    <source>
        <dbReference type="WBParaSite" id="EVEC_0000620301-mRNA-1"/>
    </source>
</evidence>
<dbReference type="WBParaSite" id="EVEC_0000620301-mRNA-1">
    <property type="protein sequence ID" value="EVEC_0000620301-mRNA-1"/>
    <property type="gene ID" value="EVEC_0000620301"/>
</dbReference>
<dbReference type="AlphaFoldDB" id="A0A0N4V7D8"/>
<dbReference type="PANTHER" id="PTHR10334">
    <property type="entry name" value="CYSTEINE-RICH SECRETORY PROTEIN-RELATED"/>
    <property type="match status" value="1"/>
</dbReference>
<feature type="domain" description="SCP" evidence="1">
    <location>
        <begin position="3"/>
        <end position="147"/>
    </location>
</feature>
<dbReference type="Pfam" id="PF00188">
    <property type="entry name" value="CAP"/>
    <property type="match status" value="1"/>
</dbReference>
<dbReference type="Proteomes" id="UP000274131">
    <property type="component" value="Unassembled WGS sequence"/>
</dbReference>
<reference evidence="4" key="1">
    <citation type="submission" date="2017-02" db="UniProtKB">
        <authorList>
            <consortium name="WormBaseParasite"/>
        </authorList>
    </citation>
    <scope>IDENTIFICATION</scope>
</reference>